<protein>
    <recommendedName>
        <fullName evidence="3">Helix-turn-helix type 11 domain-containing protein</fullName>
    </recommendedName>
</protein>
<dbReference type="EMBL" id="LAZR01040980">
    <property type="protein sequence ID" value="KKL13142.1"/>
    <property type="molecule type" value="Genomic_DNA"/>
</dbReference>
<name>A0A0F9BH44_9ZZZZ</name>
<reference evidence="2" key="1">
    <citation type="journal article" date="2015" name="Nature">
        <title>Complex archaea that bridge the gap between prokaryotes and eukaryotes.</title>
        <authorList>
            <person name="Spang A."/>
            <person name="Saw J.H."/>
            <person name="Jorgensen S.L."/>
            <person name="Zaremba-Niedzwiedzka K."/>
            <person name="Martijn J."/>
            <person name="Lind A.E."/>
            <person name="van Eijk R."/>
            <person name="Schleper C."/>
            <person name="Guy L."/>
            <person name="Ettema T.J."/>
        </authorList>
    </citation>
    <scope>NUCLEOTIDE SEQUENCE</scope>
</reference>
<evidence type="ECO:0000256" key="1">
    <source>
        <dbReference type="SAM" id="MobiDB-lite"/>
    </source>
</evidence>
<evidence type="ECO:0000313" key="2">
    <source>
        <dbReference type="EMBL" id="KKL13142.1"/>
    </source>
</evidence>
<dbReference type="Gene3D" id="1.10.10.10">
    <property type="entry name" value="Winged helix-like DNA-binding domain superfamily/Winged helix DNA-binding domain"/>
    <property type="match status" value="1"/>
</dbReference>
<organism evidence="2">
    <name type="scientific">marine sediment metagenome</name>
    <dbReference type="NCBI Taxonomy" id="412755"/>
    <lineage>
        <taxon>unclassified sequences</taxon>
        <taxon>metagenomes</taxon>
        <taxon>ecological metagenomes</taxon>
    </lineage>
</organism>
<comment type="caution">
    <text evidence="2">The sequence shown here is derived from an EMBL/GenBank/DDBJ whole genome shotgun (WGS) entry which is preliminary data.</text>
</comment>
<evidence type="ECO:0008006" key="3">
    <source>
        <dbReference type="Google" id="ProtNLM"/>
    </source>
</evidence>
<dbReference type="InterPro" id="IPR036388">
    <property type="entry name" value="WH-like_DNA-bd_sf"/>
</dbReference>
<dbReference type="AlphaFoldDB" id="A0A0F9BH44"/>
<sequence>MQEQLFRVRDRRDKGWFWVDNDYLNGYARFFGGIGTSVYLALCRHAHIKDQVCFPSQRTIAEELGIGERTVRDYIKQLEKYKFIKIERHKDPRTKKRLANTYILLDKSEWVKPKARVASGSGARVASTHRQGLPPKETNVKETNFKERYKKLKTNSFSFKGVSKREHLRR</sequence>
<dbReference type="SUPFAM" id="SSF46785">
    <property type="entry name" value="Winged helix' DNA-binding domain"/>
    <property type="match status" value="1"/>
</dbReference>
<feature type="region of interest" description="Disordered" evidence="1">
    <location>
        <begin position="121"/>
        <end position="142"/>
    </location>
</feature>
<gene>
    <name evidence="2" type="ORF">LCGC14_2528730</name>
</gene>
<dbReference type="InterPro" id="IPR036390">
    <property type="entry name" value="WH_DNA-bd_sf"/>
</dbReference>
<proteinExistence type="predicted"/>
<accession>A0A0F9BH44</accession>
<dbReference type="Pfam" id="PF13730">
    <property type="entry name" value="HTH_36"/>
    <property type="match status" value="1"/>
</dbReference>